<dbReference type="InterPro" id="IPR004838">
    <property type="entry name" value="NHTrfase_class1_PyrdxlP-BS"/>
</dbReference>
<dbReference type="InterPro" id="IPR050596">
    <property type="entry name" value="AspAT/PAT-like"/>
</dbReference>
<dbReference type="InterPro" id="IPR015424">
    <property type="entry name" value="PyrdxlP-dep_Trfase"/>
</dbReference>
<sequence>MEQTLRDGLNDQILSIEVSLIRKFDEQTSDVPDILKLTLGEPDFNTPEHIKQAAIKGIEENFTHYTANAGMPDLLKGVAAFMKTKYHLNYNPADEILTTVGAEEGVAASILTALNPGDKVIVPSPIYTAYVPLIRLARAVPITVDTSDTGMVLTPERLEKAIEENGGDIKAIVLNYPSNPTGVTYLKEELAALAEVIKKHHILAICDEIYSELTYGDEPHHSMAEFAKENTIVINGLSKSHAMTGWRVGFILASADIIKEIRKTHMYLVSSTSSISQKAALEAVTAGIDDALEMRKEYQKRRDFLYEKLSALGFEIARPNGAFYIFAKIPAGQIQDSMQFCVDLAKKAHLSVIPGIAFGKEGEGYIRISYAAAMEKLEEAMRRMESYILGK</sequence>
<evidence type="ECO:0000256" key="3">
    <source>
        <dbReference type="ARBA" id="ARBA00022576"/>
    </source>
</evidence>
<evidence type="ECO:0000259" key="7">
    <source>
        <dbReference type="Pfam" id="PF00155"/>
    </source>
</evidence>
<dbReference type="EMBL" id="JAJEQW010000008">
    <property type="protein sequence ID" value="MCC2242348.1"/>
    <property type="molecule type" value="Genomic_DNA"/>
</dbReference>
<keyword evidence="3 6" id="KW-0032">Aminotransferase</keyword>
<dbReference type="Gene3D" id="3.90.1150.10">
    <property type="entry name" value="Aspartate Aminotransferase, domain 1"/>
    <property type="match status" value="1"/>
</dbReference>
<gene>
    <name evidence="8" type="ORF">LKD47_08585</name>
</gene>
<dbReference type="PANTHER" id="PTHR46383">
    <property type="entry name" value="ASPARTATE AMINOTRANSFERASE"/>
    <property type="match status" value="1"/>
</dbReference>
<dbReference type="Gene3D" id="3.40.640.10">
    <property type="entry name" value="Type I PLP-dependent aspartate aminotransferase-like (Major domain)"/>
    <property type="match status" value="1"/>
</dbReference>
<evidence type="ECO:0000256" key="5">
    <source>
        <dbReference type="ARBA" id="ARBA00022898"/>
    </source>
</evidence>
<dbReference type="SUPFAM" id="SSF53383">
    <property type="entry name" value="PLP-dependent transferases"/>
    <property type="match status" value="1"/>
</dbReference>
<evidence type="ECO:0000313" key="9">
    <source>
        <dbReference type="Proteomes" id="UP001198893"/>
    </source>
</evidence>
<dbReference type="FunFam" id="3.40.640.10:FF:000033">
    <property type="entry name" value="Aspartate aminotransferase"/>
    <property type="match status" value="1"/>
</dbReference>
<evidence type="ECO:0000256" key="2">
    <source>
        <dbReference type="ARBA" id="ARBA00007441"/>
    </source>
</evidence>
<proteinExistence type="inferred from homology"/>
<keyword evidence="5" id="KW-0663">Pyridoxal phosphate</keyword>
<name>A0AAW4WJ54_9FIRM</name>
<comment type="cofactor">
    <cofactor evidence="1 6">
        <name>pyridoxal 5'-phosphate</name>
        <dbReference type="ChEBI" id="CHEBI:597326"/>
    </cofactor>
</comment>
<dbReference type="InterPro" id="IPR015422">
    <property type="entry name" value="PyrdxlP-dep_Trfase_small"/>
</dbReference>
<evidence type="ECO:0000256" key="6">
    <source>
        <dbReference type="RuleBase" id="RU000481"/>
    </source>
</evidence>
<dbReference type="InterPro" id="IPR015421">
    <property type="entry name" value="PyrdxlP-dep_Trfase_major"/>
</dbReference>
<comment type="caution">
    <text evidence="8">The sequence shown here is derived from an EMBL/GenBank/DDBJ whole genome shotgun (WGS) entry which is preliminary data.</text>
</comment>
<evidence type="ECO:0000256" key="1">
    <source>
        <dbReference type="ARBA" id="ARBA00001933"/>
    </source>
</evidence>
<dbReference type="Proteomes" id="UP001198893">
    <property type="component" value="Unassembled WGS sequence"/>
</dbReference>
<evidence type="ECO:0000313" key="8">
    <source>
        <dbReference type="EMBL" id="MCC2242348.1"/>
    </source>
</evidence>
<comment type="similarity">
    <text evidence="2 6">Belongs to the class-I pyridoxal-phosphate-dependent aminotransferase family.</text>
</comment>
<dbReference type="Pfam" id="PF00155">
    <property type="entry name" value="Aminotran_1_2"/>
    <property type="match status" value="1"/>
</dbReference>
<evidence type="ECO:0000256" key="4">
    <source>
        <dbReference type="ARBA" id="ARBA00022679"/>
    </source>
</evidence>
<keyword evidence="4 6" id="KW-0808">Transferase</keyword>
<reference evidence="8" key="1">
    <citation type="submission" date="2021-10" db="EMBL/GenBank/DDBJ databases">
        <title>Anaerobic single-cell dispensing facilitates the cultivation of human gut bacteria.</title>
        <authorList>
            <person name="Afrizal A."/>
        </authorList>
    </citation>
    <scope>NUCLEOTIDE SEQUENCE</scope>
    <source>
        <strain evidence="8">CLA-AA-H204</strain>
    </source>
</reference>
<accession>A0AAW4WJ54</accession>
<dbReference type="PANTHER" id="PTHR46383:SF4">
    <property type="entry name" value="AMINOTRANSFERASE"/>
    <property type="match status" value="1"/>
</dbReference>
<dbReference type="InterPro" id="IPR004839">
    <property type="entry name" value="Aminotransferase_I/II_large"/>
</dbReference>
<protein>
    <recommendedName>
        <fullName evidence="6">Aminotransferase</fullName>
        <ecNumber evidence="6">2.6.1.-</ecNumber>
    </recommendedName>
</protein>
<dbReference type="GO" id="GO:0006520">
    <property type="term" value="P:amino acid metabolic process"/>
    <property type="evidence" value="ECO:0007669"/>
    <property type="project" value="InterPro"/>
</dbReference>
<dbReference type="EC" id="2.6.1.-" evidence="6"/>
<dbReference type="AlphaFoldDB" id="A0AAW4WJ54"/>
<dbReference type="CDD" id="cd00609">
    <property type="entry name" value="AAT_like"/>
    <property type="match status" value="1"/>
</dbReference>
<organism evidence="8 9">
    <name type="scientific">Roseburia amylophila</name>
    <dbReference type="NCBI Taxonomy" id="2981794"/>
    <lineage>
        <taxon>Bacteria</taxon>
        <taxon>Bacillati</taxon>
        <taxon>Bacillota</taxon>
        <taxon>Clostridia</taxon>
        <taxon>Lachnospirales</taxon>
        <taxon>Lachnospiraceae</taxon>
        <taxon>Roseburia</taxon>
    </lineage>
</organism>
<dbReference type="PROSITE" id="PS00105">
    <property type="entry name" value="AA_TRANSFER_CLASS_1"/>
    <property type="match status" value="1"/>
</dbReference>
<dbReference type="NCBIfam" id="NF005588">
    <property type="entry name" value="PRK07309.1"/>
    <property type="match status" value="1"/>
</dbReference>
<dbReference type="GO" id="GO:0008483">
    <property type="term" value="F:transaminase activity"/>
    <property type="evidence" value="ECO:0007669"/>
    <property type="project" value="UniProtKB-KW"/>
</dbReference>
<dbReference type="RefSeq" id="WP_227710199.1">
    <property type="nucleotide sequence ID" value="NZ_JAJEQW010000008.1"/>
</dbReference>
<dbReference type="GO" id="GO:0030170">
    <property type="term" value="F:pyridoxal phosphate binding"/>
    <property type="evidence" value="ECO:0007669"/>
    <property type="project" value="InterPro"/>
</dbReference>
<feature type="domain" description="Aminotransferase class I/classII large" evidence="7">
    <location>
        <begin position="33"/>
        <end position="383"/>
    </location>
</feature>